<accession>T0PXZ5</accession>
<sequence length="61" mass="7024">MYRHPRNYRPHCKVLANEVEGQIVAWVLEMRSDGVPVTHLMVHLKAKEVASDHLVQSRFSG</sequence>
<dbReference type="GO" id="GO:0003677">
    <property type="term" value="F:DNA binding"/>
    <property type="evidence" value="ECO:0007669"/>
    <property type="project" value="UniProtKB-KW"/>
</dbReference>
<keyword evidence="5" id="KW-1185">Reference proteome</keyword>
<dbReference type="InterPro" id="IPR006600">
    <property type="entry name" value="HTH_CenpB_DNA-bd_dom"/>
</dbReference>
<feature type="domain" description="HTH CENPB-type" evidence="2">
    <location>
        <begin position="18"/>
        <end position="52"/>
    </location>
</feature>
<keyword evidence="1" id="KW-0238">DNA-binding</keyword>
<dbReference type="AlphaFoldDB" id="T0PXZ5"/>
<protein>
    <recommendedName>
        <fullName evidence="2">HTH CENPB-type domain-containing protein</fullName>
    </recommendedName>
</protein>
<evidence type="ECO:0000313" key="4">
    <source>
        <dbReference type="EMBL" id="EQC38125.1"/>
    </source>
</evidence>
<dbReference type="VEuPathDB" id="FungiDB:SDRG_16214"/>
<dbReference type="GeneID" id="19945282"/>
<name>T0PXZ5_SAPDV</name>
<dbReference type="Pfam" id="PF03221">
    <property type="entry name" value="HTH_Tnp_Tc5"/>
    <property type="match status" value="1"/>
</dbReference>
<dbReference type="VEuPathDB" id="FungiDB:SDRG_04555"/>
<organism evidence="3 5">
    <name type="scientific">Saprolegnia diclina (strain VS20)</name>
    <dbReference type="NCBI Taxonomy" id="1156394"/>
    <lineage>
        <taxon>Eukaryota</taxon>
        <taxon>Sar</taxon>
        <taxon>Stramenopiles</taxon>
        <taxon>Oomycota</taxon>
        <taxon>Saprolegniomycetes</taxon>
        <taxon>Saprolegniales</taxon>
        <taxon>Saprolegniaceae</taxon>
        <taxon>Saprolegnia</taxon>
    </lineage>
</organism>
<dbReference type="InParanoid" id="T0PXZ5"/>
<evidence type="ECO:0000256" key="1">
    <source>
        <dbReference type="ARBA" id="ARBA00023125"/>
    </source>
</evidence>
<dbReference type="OrthoDB" id="63522at2759"/>
<evidence type="ECO:0000313" key="3">
    <source>
        <dbReference type="EMBL" id="EQC25915.1"/>
    </source>
</evidence>
<dbReference type="RefSeq" id="XP_008608452.1">
    <property type="nucleotide sequence ID" value="XM_008610230.1"/>
</dbReference>
<dbReference type="RefSeq" id="XP_008620637.1">
    <property type="nucleotide sequence ID" value="XM_008622415.1"/>
</dbReference>
<dbReference type="GeneID" id="19956941"/>
<evidence type="ECO:0000313" key="5">
    <source>
        <dbReference type="Proteomes" id="UP000030762"/>
    </source>
</evidence>
<proteinExistence type="predicted"/>
<gene>
    <name evidence="4" type="ORF">SDRG_04555</name>
    <name evidence="3" type="ORF">SDRG_16214</name>
</gene>
<reference evidence="3 5" key="1">
    <citation type="submission" date="2012-04" db="EMBL/GenBank/DDBJ databases">
        <title>The Genome Sequence of Saprolegnia declina VS20.</title>
        <authorList>
            <consortium name="The Broad Institute Genome Sequencing Platform"/>
            <person name="Russ C."/>
            <person name="Nusbaum C."/>
            <person name="Tyler B."/>
            <person name="van West P."/>
            <person name="Dieguez-Uribeondo J."/>
            <person name="de Bruijn I."/>
            <person name="Tripathy S."/>
            <person name="Jiang R."/>
            <person name="Young S.K."/>
            <person name="Zeng Q."/>
            <person name="Gargeya S."/>
            <person name="Fitzgerald M."/>
            <person name="Haas B."/>
            <person name="Abouelleil A."/>
            <person name="Alvarado L."/>
            <person name="Arachchi H.M."/>
            <person name="Berlin A."/>
            <person name="Chapman S.B."/>
            <person name="Goldberg J."/>
            <person name="Griggs A."/>
            <person name="Gujja S."/>
            <person name="Hansen M."/>
            <person name="Howarth C."/>
            <person name="Imamovic A."/>
            <person name="Larimer J."/>
            <person name="McCowen C."/>
            <person name="Montmayeur A."/>
            <person name="Murphy C."/>
            <person name="Neiman D."/>
            <person name="Pearson M."/>
            <person name="Priest M."/>
            <person name="Roberts A."/>
            <person name="Saif S."/>
            <person name="Shea T."/>
            <person name="Sisk P."/>
            <person name="Sykes S."/>
            <person name="Wortman J."/>
            <person name="Nusbaum C."/>
            <person name="Birren B."/>
        </authorList>
    </citation>
    <scope>NUCLEOTIDE SEQUENCE [LARGE SCALE GENOMIC DNA]</scope>
    <source>
        <strain evidence="3 5">VS20</strain>
    </source>
</reference>
<dbReference type="Gene3D" id="1.10.10.60">
    <property type="entry name" value="Homeodomain-like"/>
    <property type="match status" value="1"/>
</dbReference>
<dbReference type="EMBL" id="JH767250">
    <property type="protein sequence ID" value="EQC25915.1"/>
    <property type="molecule type" value="Genomic_DNA"/>
</dbReference>
<dbReference type="Proteomes" id="UP000030762">
    <property type="component" value="Unassembled WGS sequence"/>
</dbReference>
<evidence type="ECO:0000259" key="2">
    <source>
        <dbReference type="Pfam" id="PF03221"/>
    </source>
</evidence>
<dbReference type="EMBL" id="JH767142">
    <property type="protein sequence ID" value="EQC38125.1"/>
    <property type="molecule type" value="Genomic_DNA"/>
</dbReference>